<evidence type="ECO:0000313" key="4">
    <source>
        <dbReference type="Proteomes" id="UP001500393"/>
    </source>
</evidence>
<evidence type="ECO:0008006" key="5">
    <source>
        <dbReference type="Google" id="ProtNLM"/>
    </source>
</evidence>
<dbReference type="RefSeq" id="WP_344215999.1">
    <property type="nucleotide sequence ID" value="NZ_BAAAOS010000022.1"/>
</dbReference>
<gene>
    <name evidence="3" type="ORF">GCM10009789_39990</name>
</gene>
<dbReference type="Pfam" id="PF11796">
    <property type="entry name" value="DUF3323"/>
    <property type="match status" value="1"/>
</dbReference>
<accession>A0ABN2DRX5</accession>
<reference evidence="3 4" key="1">
    <citation type="journal article" date="2019" name="Int. J. Syst. Evol. Microbiol.">
        <title>The Global Catalogue of Microorganisms (GCM) 10K type strain sequencing project: providing services to taxonomists for standard genome sequencing and annotation.</title>
        <authorList>
            <consortium name="The Broad Institute Genomics Platform"/>
            <consortium name="The Broad Institute Genome Sequencing Center for Infectious Disease"/>
            <person name="Wu L."/>
            <person name="Ma J."/>
        </authorList>
    </citation>
    <scope>NUCLEOTIDE SEQUENCE [LARGE SCALE GENOMIC DNA]</scope>
    <source>
        <strain evidence="3 4">JCM 14969</strain>
    </source>
</reference>
<protein>
    <recommendedName>
        <fullName evidence="5">TIGR02679 family protein</fullName>
    </recommendedName>
</protein>
<evidence type="ECO:0000259" key="1">
    <source>
        <dbReference type="Pfam" id="PF09664"/>
    </source>
</evidence>
<evidence type="ECO:0000259" key="2">
    <source>
        <dbReference type="Pfam" id="PF11796"/>
    </source>
</evidence>
<dbReference type="InterPro" id="IPR013495">
    <property type="entry name" value="CHP02679"/>
</dbReference>
<dbReference type="EMBL" id="BAAAOS010000022">
    <property type="protein sequence ID" value="GAA1582225.1"/>
    <property type="molecule type" value="Genomic_DNA"/>
</dbReference>
<dbReference type="Pfam" id="PF09664">
    <property type="entry name" value="DUF2399"/>
    <property type="match status" value="1"/>
</dbReference>
<dbReference type="InterPro" id="IPR024465">
    <property type="entry name" value="DUF2399"/>
</dbReference>
<organism evidence="3 4">
    <name type="scientific">Kribbella sancticallisti</name>
    <dbReference type="NCBI Taxonomy" id="460087"/>
    <lineage>
        <taxon>Bacteria</taxon>
        <taxon>Bacillati</taxon>
        <taxon>Actinomycetota</taxon>
        <taxon>Actinomycetes</taxon>
        <taxon>Propionibacteriales</taxon>
        <taxon>Kribbellaceae</taxon>
        <taxon>Kribbella</taxon>
    </lineage>
</organism>
<comment type="caution">
    <text evidence="3">The sequence shown here is derived from an EMBL/GenBank/DDBJ whole genome shotgun (WGS) entry which is preliminary data.</text>
</comment>
<keyword evidence="4" id="KW-1185">Reference proteome</keyword>
<sequence>MRVGPLSDAEREALADLLGLDRLPDSYATISLAALEKAVGGSVRSVVTDLLGPLGNRAEERRHDKAVKAQLWSWLRAHPVVQAQPALQPWVTAVENAGVFFSSVDKTRAELQKVLKVIRELPATGAPLPVFADAVLGDPHALDEGTRRATLVLKALASIFDVPLPTDAIARRTLWTRAGVSDDELSSTVLVAGFRPPGASLVATVLRTCADAGDAASLTLRQLRRSPLRTGVPPAVWVFENPSILALALGRFGRTCPPLICTSGWPSSAGILFLEQLRDAGTVVYYHGDFDGEGLRIAASVVARIGAIPWLLTTPDYIRAADAHGPPVGRVTPVPWDEDLGAELARRGCSVPEERVAEALLDTLAVQTVGGLP</sequence>
<proteinExistence type="predicted"/>
<dbReference type="NCBIfam" id="TIGR02679">
    <property type="entry name" value="TIGR02679 family protein"/>
    <property type="match status" value="1"/>
</dbReference>
<dbReference type="Proteomes" id="UP001500393">
    <property type="component" value="Unassembled WGS sequence"/>
</dbReference>
<dbReference type="InterPro" id="IPR024466">
    <property type="entry name" value="CHP02679_N"/>
</dbReference>
<evidence type="ECO:0000313" key="3">
    <source>
        <dbReference type="EMBL" id="GAA1582225.1"/>
    </source>
</evidence>
<name>A0ABN2DRX5_9ACTN</name>
<feature type="domain" description="DUF2399" evidence="1">
    <location>
        <begin position="217"/>
        <end position="364"/>
    </location>
</feature>
<feature type="domain" description="Conserved hypothetical protein CHP02679 N terminus" evidence="2">
    <location>
        <begin position="2"/>
        <end position="196"/>
    </location>
</feature>